<dbReference type="PANTHER" id="PTHR43606">
    <property type="entry name" value="PHOSPHATASE, PUTATIVE (AFU_ORTHOLOGUE AFUA_6G08710)-RELATED"/>
    <property type="match status" value="1"/>
</dbReference>
<dbReference type="Pfam" id="PF09423">
    <property type="entry name" value="PhoD"/>
    <property type="match status" value="1"/>
</dbReference>
<evidence type="ECO:0000259" key="2">
    <source>
        <dbReference type="Pfam" id="PF16655"/>
    </source>
</evidence>
<dbReference type="EMBL" id="FNAK01000005">
    <property type="protein sequence ID" value="SDE24801.1"/>
    <property type="molecule type" value="Genomic_DNA"/>
</dbReference>
<dbReference type="PROSITE" id="PS51318">
    <property type="entry name" value="TAT"/>
    <property type="match status" value="1"/>
</dbReference>
<dbReference type="InterPro" id="IPR018946">
    <property type="entry name" value="PhoD-like_MPP"/>
</dbReference>
<dbReference type="CDD" id="cd07389">
    <property type="entry name" value="MPP_PhoD"/>
    <property type="match status" value="1"/>
</dbReference>
<dbReference type="InterPro" id="IPR029052">
    <property type="entry name" value="Metallo-depent_PP-like"/>
</dbReference>
<dbReference type="SUPFAM" id="SSF56300">
    <property type="entry name" value="Metallo-dependent phosphatases"/>
    <property type="match status" value="1"/>
</dbReference>
<proteinExistence type="predicted"/>
<accession>A0A1G7BCR1</accession>
<dbReference type="InterPro" id="IPR052900">
    <property type="entry name" value="Phospholipid_Metab_Enz"/>
</dbReference>
<protein>
    <submittedName>
        <fullName evidence="3">Alkaline phosphatase D</fullName>
    </submittedName>
</protein>
<dbReference type="AlphaFoldDB" id="A0A1G7BCR1"/>
<evidence type="ECO:0000259" key="1">
    <source>
        <dbReference type="Pfam" id="PF09423"/>
    </source>
</evidence>
<keyword evidence="4" id="KW-1185">Reference proteome</keyword>
<dbReference type="Pfam" id="PF16655">
    <property type="entry name" value="PhoD_N"/>
    <property type="match status" value="1"/>
</dbReference>
<feature type="domain" description="Phospholipase D N-terminal" evidence="2">
    <location>
        <begin position="42"/>
        <end position="132"/>
    </location>
</feature>
<organism evidence="3 4">
    <name type="scientific">Kordiimonas lacus</name>
    <dbReference type="NCBI Taxonomy" id="637679"/>
    <lineage>
        <taxon>Bacteria</taxon>
        <taxon>Pseudomonadati</taxon>
        <taxon>Pseudomonadota</taxon>
        <taxon>Alphaproteobacteria</taxon>
        <taxon>Kordiimonadales</taxon>
        <taxon>Kordiimonadaceae</taxon>
        <taxon>Kordiimonas</taxon>
    </lineage>
</organism>
<dbReference type="STRING" id="637679.GCA_001550055_03624"/>
<sequence>MTFLKKAAVNRRHILGGIGAGIGLAAARGTVASAQAEMGFTHGVASGDPLEDRVILWTRVVPKAGIASNIAVDYQVATDAGFTNIVSQGQTRTGPKKDFTVKVDAQGLKADTRYFYRFLAEGNTSPTGRTRTLPGHGAQHARMAVISCSNYPQGFFNVYKELAGRDVDMILHLGDYIYEYADGVYSNDAAVAHGRTVRPKHELVAIDDYRTRYALYRADPDLQTAHAAHPFICVWDDHEIANNTWKGGAENHNEGEGSFEDRKAAAVQAYHEWLPIRENGHGLDKINRTFDIGGLASLIMLDTRLCGRDKQLDYATDLPMTTIPFDFSDEDNPKAVLDAQALKALPEAAVKHIPVPFDMRGEKPVPMTDYAEVKAVDPKNLPKGFSYLPDVEKFRHDILGAEDRTILGTEQETWLVEEFQRSSAAGVPWQILGQQLLIGRVGIPMLTDEDIDFENSKFISRERFDAIRMLGSMGMPLNLDFWDGYPACRDRVYASIRDNANNAVFLSGDTHNAWCFELTDKDGDNIAVEFATPSVSSPGMEAYIPADPERVREETMKASPELTYFNSKDRGWLELDITPESMSSTWHYVSTVLSHDYSVTKGPTLVTRAGSHTVTMAA</sequence>
<dbReference type="PANTHER" id="PTHR43606:SF2">
    <property type="entry name" value="ALKALINE PHOSPHATASE FAMILY PROTEIN (AFU_ORTHOLOGUE AFUA_5G03860)"/>
    <property type="match status" value="1"/>
</dbReference>
<dbReference type="InterPro" id="IPR006311">
    <property type="entry name" value="TAT_signal"/>
</dbReference>
<dbReference type="OrthoDB" id="327733at2"/>
<dbReference type="Proteomes" id="UP000183685">
    <property type="component" value="Unassembled WGS sequence"/>
</dbReference>
<reference evidence="3 4" key="1">
    <citation type="submission" date="2016-10" db="EMBL/GenBank/DDBJ databases">
        <authorList>
            <person name="de Groot N.N."/>
        </authorList>
    </citation>
    <scope>NUCLEOTIDE SEQUENCE [LARGE SCALE GENOMIC DNA]</scope>
    <source>
        <strain evidence="3 4">CGMCC 1.9109</strain>
    </source>
</reference>
<evidence type="ECO:0000313" key="3">
    <source>
        <dbReference type="EMBL" id="SDE24801.1"/>
    </source>
</evidence>
<dbReference type="InterPro" id="IPR038607">
    <property type="entry name" value="PhoD-like_sf"/>
</dbReference>
<dbReference type="RefSeq" id="WP_068307583.1">
    <property type="nucleotide sequence ID" value="NZ_FNAK01000005.1"/>
</dbReference>
<evidence type="ECO:0000313" key="4">
    <source>
        <dbReference type="Proteomes" id="UP000183685"/>
    </source>
</evidence>
<dbReference type="Gene3D" id="2.60.40.380">
    <property type="entry name" value="Purple acid phosphatase-like, N-terminal"/>
    <property type="match status" value="1"/>
</dbReference>
<dbReference type="Gene3D" id="3.60.21.70">
    <property type="entry name" value="PhoD-like phosphatase"/>
    <property type="match status" value="1"/>
</dbReference>
<dbReference type="InterPro" id="IPR032093">
    <property type="entry name" value="PhoD_N"/>
</dbReference>
<gene>
    <name evidence="3" type="ORF">SAMN04488071_2459</name>
</gene>
<name>A0A1G7BCR1_9PROT</name>
<feature type="domain" description="PhoD-like phosphatase metallophosphatase" evidence="1">
    <location>
        <begin position="143"/>
        <end position="586"/>
    </location>
</feature>